<feature type="compositionally biased region" description="Low complexity" evidence="1">
    <location>
        <begin position="138"/>
        <end position="153"/>
    </location>
</feature>
<accession>A0AAD5YF41</accession>
<comment type="caution">
    <text evidence="2">The sequence shown here is derived from an EMBL/GenBank/DDBJ whole genome shotgun (WGS) entry which is preliminary data.</text>
</comment>
<protein>
    <submittedName>
        <fullName evidence="2">Uncharacterized protein</fullName>
    </submittedName>
</protein>
<evidence type="ECO:0000256" key="1">
    <source>
        <dbReference type="SAM" id="MobiDB-lite"/>
    </source>
</evidence>
<feature type="compositionally biased region" description="Basic and acidic residues" evidence="1">
    <location>
        <begin position="233"/>
        <end position="245"/>
    </location>
</feature>
<dbReference type="EMBL" id="JANAWD010000496">
    <property type="protein sequence ID" value="KAJ3478634.1"/>
    <property type="molecule type" value="Genomic_DNA"/>
</dbReference>
<keyword evidence="3" id="KW-1185">Reference proteome</keyword>
<proteinExistence type="predicted"/>
<dbReference type="Proteomes" id="UP001212997">
    <property type="component" value="Unassembled WGS sequence"/>
</dbReference>
<feature type="region of interest" description="Disordered" evidence="1">
    <location>
        <begin position="225"/>
        <end position="245"/>
    </location>
</feature>
<evidence type="ECO:0000313" key="2">
    <source>
        <dbReference type="EMBL" id="KAJ3478634.1"/>
    </source>
</evidence>
<reference evidence="2" key="1">
    <citation type="submission" date="2022-07" db="EMBL/GenBank/DDBJ databases">
        <title>Genome Sequence of Physisporinus lineatus.</title>
        <authorList>
            <person name="Buettner E."/>
        </authorList>
    </citation>
    <scope>NUCLEOTIDE SEQUENCE</scope>
    <source>
        <strain evidence="2">VT162</strain>
    </source>
</reference>
<sequence>MRPGPLNEIPLEGIVETITPISTPRNTDIISCKRPLSPGEHRLCAPAKRRILTVEGILSPKSSKLPLSFVNGATSASRIHELLNGPDSPAKRLDFGVAKSGCVGSENIHVVSTKSRTLATSGSRDLTPLRRAIRTPLTSSSTSSLGLASGASSFATTPSSIRAHPEMRTDDYFSPKKGLVTSLPREVMGSYSISDSSDFVTHYPGFDVFIDRNDCPTEGAEEKVEGFMGRSKATRDSNKENIPPLRERCSNPSALDPFCQTIEGKVGHPPLPKAVEVEGCDPTPHTISQINEIERSSTLKQASQNHLPAPTAIPGT</sequence>
<evidence type="ECO:0000313" key="3">
    <source>
        <dbReference type="Proteomes" id="UP001212997"/>
    </source>
</evidence>
<organism evidence="2 3">
    <name type="scientific">Meripilus lineatus</name>
    <dbReference type="NCBI Taxonomy" id="2056292"/>
    <lineage>
        <taxon>Eukaryota</taxon>
        <taxon>Fungi</taxon>
        <taxon>Dikarya</taxon>
        <taxon>Basidiomycota</taxon>
        <taxon>Agaricomycotina</taxon>
        <taxon>Agaricomycetes</taxon>
        <taxon>Polyporales</taxon>
        <taxon>Meripilaceae</taxon>
        <taxon>Meripilus</taxon>
    </lineage>
</organism>
<name>A0AAD5YF41_9APHY</name>
<feature type="region of interest" description="Disordered" evidence="1">
    <location>
        <begin position="134"/>
        <end position="169"/>
    </location>
</feature>
<gene>
    <name evidence="2" type="ORF">NLI96_g9627</name>
</gene>
<dbReference type="AlphaFoldDB" id="A0AAD5YF41"/>